<keyword evidence="6 9" id="KW-1133">Transmembrane helix</keyword>
<comment type="caution">
    <text evidence="13">The sequence shown here is derived from an EMBL/GenBank/DDBJ whole genome shotgun (WGS) entry which is preliminary data.</text>
</comment>
<feature type="transmembrane region" description="Helical" evidence="9">
    <location>
        <begin position="814"/>
        <end position="836"/>
    </location>
</feature>
<dbReference type="InterPro" id="IPR003020">
    <property type="entry name" value="HCO3_transpt_euk"/>
</dbReference>
<dbReference type="InterPro" id="IPR013769">
    <property type="entry name" value="Band3_cytoplasmic_dom"/>
</dbReference>
<evidence type="ECO:0000313" key="14">
    <source>
        <dbReference type="Proteomes" id="UP001497382"/>
    </source>
</evidence>
<evidence type="ECO:0000256" key="8">
    <source>
        <dbReference type="ARBA" id="ARBA00023136"/>
    </source>
</evidence>
<feature type="domain" description="Bicarbonate transporter-like transmembrane" evidence="11">
    <location>
        <begin position="785"/>
        <end position="1334"/>
    </location>
</feature>
<feature type="transmembrane region" description="Helical" evidence="9">
    <location>
        <begin position="1280"/>
        <end position="1297"/>
    </location>
</feature>
<dbReference type="GO" id="GO:0051453">
    <property type="term" value="P:regulation of intracellular pH"/>
    <property type="evidence" value="ECO:0007669"/>
    <property type="project" value="TreeGrafter"/>
</dbReference>
<dbReference type="Pfam" id="PF00955">
    <property type="entry name" value="HCO3_cotransp"/>
    <property type="match status" value="1"/>
</dbReference>
<feature type="compositionally biased region" description="Basic and acidic residues" evidence="10">
    <location>
        <begin position="164"/>
        <end position="198"/>
    </location>
</feature>
<dbReference type="EMBL" id="CAXIEN010000022">
    <property type="protein sequence ID" value="CAL1266249.1"/>
    <property type="molecule type" value="Genomic_DNA"/>
</dbReference>
<evidence type="ECO:0000259" key="12">
    <source>
        <dbReference type="Pfam" id="PF07565"/>
    </source>
</evidence>
<feature type="compositionally biased region" description="Basic and acidic residues" evidence="10">
    <location>
        <begin position="57"/>
        <end position="66"/>
    </location>
</feature>
<organism evidence="13 14">
    <name type="scientific">Larinioides sclopetarius</name>
    <dbReference type="NCBI Taxonomy" id="280406"/>
    <lineage>
        <taxon>Eukaryota</taxon>
        <taxon>Metazoa</taxon>
        <taxon>Ecdysozoa</taxon>
        <taxon>Arthropoda</taxon>
        <taxon>Chelicerata</taxon>
        <taxon>Arachnida</taxon>
        <taxon>Araneae</taxon>
        <taxon>Araneomorphae</taxon>
        <taxon>Entelegynae</taxon>
        <taxon>Araneoidea</taxon>
        <taxon>Araneidae</taxon>
        <taxon>Larinioides</taxon>
    </lineage>
</organism>
<keyword evidence="14" id="KW-1185">Reference proteome</keyword>
<feature type="transmembrane region" description="Helical" evidence="9">
    <location>
        <begin position="1025"/>
        <end position="1043"/>
    </location>
</feature>
<dbReference type="GO" id="GO:0005452">
    <property type="term" value="F:solute:inorganic anion antiporter activity"/>
    <property type="evidence" value="ECO:0007669"/>
    <property type="project" value="InterPro"/>
</dbReference>
<evidence type="ECO:0000313" key="13">
    <source>
        <dbReference type="EMBL" id="CAL1266249.1"/>
    </source>
</evidence>
<dbReference type="Proteomes" id="UP001497382">
    <property type="component" value="Unassembled WGS sequence"/>
</dbReference>
<evidence type="ECO:0000256" key="2">
    <source>
        <dbReference type="ARBA" id="ARBA00010993"/>
    </source>
</evidence>
<feature type="transmembrane region" description="Helical" evidence="9">
    <location>
        <begin position="1233"/>
        <end position="1253"/>
    </location>
</feature>
<keyword evidence="5 9" id="KW-0812">Transmembrane</keyword>
<dbReference type="GO" id="GO:0005886">
    <property type="term" value="C:plasma membrane"/>
    <property type="evidence" value="ECO:0007669"/>
    <property type="project" value="UniProtKB-SubCell"/>
</dbReference>
<dbReference type="GO" id="GO:0015701">
    <property type="term" value="P:bicarbonate transport"/>
    <property type="evidence" value="ECO:0007669"/>
    <property type="project" value="TreeGrafter"/>
</dbReference>
<evidence type="ECO:0000256" key="6">
    <source>
        <dbReference type="ARBA" id="ARBA00022989"/>
    </source>
</evidence>
<keyword evidence="4" id="KW-1003">Cell membrane</keyword>
<feature type="transmembrane region" description="Helical" evidence="9">
    <location>
        <begin position="931"/>
        <end position="949"/>
    </location>
</feature>
<feature type="region of interest" description="Disordered" evidence="10">
    <location>
        <begin position="1332"/>
        <end position="1353"/>
    </location>
</feature>
<dbReference type="GO" id="GO:0008509">
    <property type="term" value="F:monoatomic anion transmembrane transporter activity"/>
    <property type="evidence" value="ECO:0007669"/>
    <property type="project" value="InterPro"/>
</dbReference>
<keyword evidence="8 9" id="KW-0472">Membrane</keyword>
<protein>
    <recommendedName>
        <fullName evidence="9">Anion exchange protein</fullName>
    </recommendedName>
</protein>
<dbReference type="PANTHER" id="PTHR11453:SF47">
    <property type="entry name" value="ANION EXCHANGE PROTEIN"/>
    <property type="match status" value="1"/>
</dbReference>
<dbReference type="InterPro" id="IPR016152">
    <property type="entry name" value="PTrfase/Anion_transptr"/>
</dbReference>
<feature type="region of interest" description="Disordered" evidence="10">
    <location>
        <begin position="144"/>
        <end position="201"/>
    </location>
</feature>
<evidence type="ECO:0000256" key="3">
    <source>
        <dbReference type="ARBA" id="ARBA00022448"/>
    </source>
</evidence>
<sequence length="1353" mass="153569">IYSKTGVYGCNLVFTLLVIYSRIPFSSSLRSFFYGNLRIDLNKLTFVISVMDRRKSKDGRDRKESNAGKTKPRQAEKDDWDHKDLDEEMEEIFHPASDHFDIPDFTDEKPIEARTKLDLKPVDTRSNLDELDYDLHRRESFQYHQPLRKLYHKHRKSSHRKGGEHRSSISKSRKEFPSSPSQEKKEPSFEPIQKKSKDSAALVEGLKDEDDKVQFYVGSSSSLSNSAVLSSDISLKEKIPLKSVLKDSTNISLSGVSASQGTPISPRVSQEETALQNEVAGNEQHKAEKEKAVEVIDSVMHKVKFFFGEESREDLQKPPSETSEANRFKYPRRQSIRRKHHGFNIDQKCYTTILEPEEAETLQISDLDYMASHRFDDPKGMRRHKVKDIRNKNGTSTFGIKKEDIGATPFPFGKKTFDHNPHELFVELHELKEHELTDSVEWRQTARWIKYEEDVELGPDKWGKPHVPPLSFHSLLKLRQCLDSGGFLLDIEEKDVLSISKRIVDCMVQTDQIDSDQKEEVLSCLMLRHRHVNEKMLPALRRNSSGYGNLNLLSHDKSSRSPMFLKSFKRQQENEINHPQNDEESNVPPETVILMPPSENSINNIEVVPSSKRKSFAYDKTVEQNIQGIQRRVPENAEGAAVLVGQLDSLYKPATVFVRLAEGKKMPYFLEIPIEVRFLIVLLGPPREVIGLDYHEIGRGIGALMSNENFHTAAYKANDKKDLLRAINSFLDTSTVVPPGKWEKQSLLPIDEIRRKSLVPPKRFKDEPIKEPEKPVYDPLQRKGRIFSGFIQDIVNRYPWYYSDFLDGVNLQCLASVIFIYFASVSGAVAFGGLLADKTGNNIGVSETLIGTSMSGILFALLSGQPLIIIGTTAPLVLIDETLYKLESRFTSPFLVIRTWMGIWIAVIAIVVVAAEGSVLVKFFSRFMQEIFATIISLIFIVEALNKLHKIFLENPLLPAYCNETISNTSFFDTGSNDSSFIMDSSNFSDFDDVLSNSTSFIIDSMSSPYYHINKNLSDVPKPNTALLSTILMIGTFYIAYFLRHFRNSKFLGRSARRALGDFGVPIGLFTMVFIDYFIPNTYTEKLSVPEGFSPSTDRGWMLAPFPVAFYEVALAAVGGLLVFILLFMETQICELIISKKKVKKGSGFHLDMILVGVLNMFNGFMGCPWQCAAAVRSITHTSSLIVLSKTHAPGETPHIIEVKEQRLTGLLVSLLIGISIFMTPLLRQVPQATLFGVFLYMGISALSGIHLYERFLLIFMPTKHHPDFNFVRKVRTSKMHLYTLIQIFCIALLWIIKMYATIAFPFALLSMILVHSQIKRLFTEEEIKALDGEGEGSSDEEDEPDFYEQVVV</sequence>
<reference evidence="13 14" key="1">
    <citation type="submission" date="2024-04" db="EMBL/GenBank/DDBJ databases">
        <authorList>
            <person name="Rising A."/>
            <person name="Reimegard J."/>
            <person name="Sonavane S."/>
            <person name="Akerstrom W."/>
            <person name="Nylinder S."/>
            <person name="Hedman E."/>
            <person name="Kallberg Y."/>
        </authorList>
    </citation>
    <scope>NUCLEOTIDE SEQUENCE [LARGE SCALE GENOMIC DNA]</scope>
</reference>
<evidence type="ECO:0000256" key="10">
    <source>
        <dbReference type="SAM" id="MobiDB-lite"/>
    </source>
</evidence>
<name>A0AAV1Z4I0_9ARAC</name>
<evidence type="ECO:0000256" key="4">
    <source>
        <dbReference type="ARBA" id="ARBA00022475"/>
    </source>
</evidence>
<accession>A0AAV1Z4I0</accession>
<feature type="compositionally biased region" description="Basic residues" evidence="10">
    <location>
        <begin position="146"/>
        <end position="163"/>
    </location>
</feature>
<gene>
    <name evidence="13" type="ORF">LARSCL_LOCUS2992</name>
</gene>
<dbReference type="Pfam" id="PF07565">
    <property type="entry name" value="Band_3_cyto"/>
    <property type="match status" value="1"/>
</dbReference>
<dbReference type="Gene3D" id="1.10.287.570">
    <property type="entry name" value="Helical hairpin bin"/>
    <property type="match status" value="1"/>
</dbReference>
<feature type="transmembrane region" description="Helical" evidence="9">
    <location>
        <begin position="899"/>
        <end position="924"/>
    </location>
</feature>
<evidence type="ECO:0000256" key="7">
    <source>
        <dbReference type="ARBA" id="ARBA00023065"/>
    </source>
</evidence>
<dbReference type="Gene3D" id="3.40.930.10">
    <property type="entry name" value="Mannitol-specific EII, Chain A"/>
    <property type="match status" value="1"/>
</dbReference>
<keyword evidence="3 9" id="KW-0813">Transport</keyword>
<dbReference type="SUPFAM" id="SSF55804">
    <property type="entry name" value="Phoshotransferase/anion transport protein"/>
    <property type="match status" value="1"/>
</dbReference>
<comment type="similarity">
    <text evidence="2 9">Belongs to the anion exchanger (TC 2.A.31) family.</text>
</comment>
<evidence type="ECO:0000256" key="9">
    <source>
        <dbReference type="RuleBase" id="RU362035"/>
    </source>
</evidence>
<dbReference type="FunFam" id="1.10.287.570:FF:000001">
    <property type="entry name" value="Anion exchange protein"/>
    <property type="match status" value="1"/>
</dbReference>
<comment type="subcellular location">
    <subcellularLocation>
        <location evidence="1">Cell membrane</location>
        <topology evidence="1">Multi-pass membrane protein</topology>
    </subcellularLocation>
    <subcellularLocation>
        <location evidence="9">Membrane</location>
        <topology evidence="9">Multi-pass membrane protein</topology>
    </subcellularLocation>
</comment>
<keyword evidence="7 9" id="KW-0406">Ion transport</keyword>
<feature type="non-terminal residue" evidence="13">
    <location>
        <position position="1"/>
    </location>
</feature>
<feature type="compositionally biased region" description="Acidic residues" evidence="10">
    <location>
        <begin position="1333"/>
        <end position="1347"/>
    </location>
</feature>
<feature type="transmembrane region" description="Helical" evidence="9">
    <location>
        <begin position="857"/>
        <end position="879"/>
    </location>
</feature>
<evidence type="ECO:0000256" key="5">
    <source>
        <dbReference type="ARBA" id="ARBA00022692"/>
    </source>
</evidence>
<dbReference type="PANTHER" id="PTHR11453">
    <property type="entry name" value="ANION EXCHANGE PROTEIN"/>
    <property type="match status" value="1"/>
</dbReference>
<feature type="domain" description="Band 3 cytoplasmic" evidence="12">
    <location>
        <begin position="422"/>
        <end position="743"/>
    </location>
</feature>
<dbReference type="PRINTS" id="PR01231">
    <property type="entry name" value="HCO3TRNSPORT"/>
</dbReference>
<evidence type="ECO:0000256" key="1">
    <source>
        <dbReference type="ARBA" id="ARBA00004651"/>
    </source>
</evidence>
<feature type="transmembrane region" description="Helical" evidence="9">
    <location>
        <begin position="1108"/>
        <end position="1129"/>
    </location>
</feature>
<feature type="region of interest" description="Disordered" evidence="10">
    <location>
        <begin position="57"/>
        <end position="81"/>
    </location>
</feature>
<proteinExistence type="inferred from homology"/>
<dbReference type="InterPro" id="IPR011531">
    <property type="entry name" value="HCO3_transpt-like_TM_dom"/>
</dbReference>
<feature type="transmembrane region" description="Helical" evidence="9">
    <location>
        <begin position="1208"/>
        <end position="1227"/>
    </location>
</feature>
<dbReference type="NCBIfam" id="TIGR00834">
    <property type="entry name" value="ae"/>
    <property type="match status" value="1"/>
</dbReference>
<evidence type="ECO:0000259" key="11">
    <source>
        <dbReference type="Pfam" id="PF00955"/>
    </source>
</evidence>
<feature type="transmembrane region" description="Helical" evidence="9">
    <location>
        <begin position="1063"/>
        <end position="1080"/>
    </location>
</feature>